<accession>A0ACC2VL61</accession>
<evidence type="ECO:0000313" key="1">
    <source>
        <dbReference type="EMBL" id="KAJ9099302.1"/>
    </source>
</evidence>
<keyword evidence="2" id="KW-1185">Reference proteome</keyword>
<comment type="caution">
    <text evidence="1">The sequence shown here is derived from an EMBL/GenBank/DDBJ whole genome shotgun (WGS) entry which is preliminary data.</text>
</comment>
<gene>
    <name evidence="1" type="ORF">QFC21_004183</name>
</gene>
<name>A0ACC2VL61_9TREE</name>
<organism evidence="1 2">
    <name type="scientific">Naganishia friedmannii</name>
    <dbReference type="NCBI Taxonomy" id="89922"/>
    <lineage>
        <taxon>Eukaryota</taxon>
        <taxon>Fungi</taxon>
        <taxon>Dikarya</taxon>
        <taxon>Basidiomycota</taxon>
        <taxon>Agaricomycotina</taxon>
        <taxon>Tremellomycetes</taxon>
        <taxon>Filobasidiales</taxon>
        <taxon>Filobasidiaceae</taxon>
        <taxon>Naganishia</taxon>
    </lineage>
</organism>
<evidence type="ECO:0000313" key="2">
    <source>
        <dbReference type="Proteomes" id="UP001227268"/>
    </source>
</evidence>
<sequence length="538" mass="60525">MDSPDMPTTASSELDHTSASSPLTELPEQVDSPAASSDGSNGTENLFDWIRFSCVDLEDEIGNATGRKGEDVDELWMDHWIDIEMCEEKVQKERALAQELVGMMREENRALKKEILRIKEENQRLISEKASLSCTLFGNPNLPLEVLSIIGQFLLGNNSYATLSKFSMISRTLRQELQPMLYETVIVSEKNPDWLQGIPRHSPLKTAFRHTKYLIGEKVVRNNAKMFPNLRVVIGKDLPLGGARKAAFRLVILKSVPVATLTTLFKIPVLWWMKVSTNNDGWEMQLVGGIGDVFIGANVCVLGNESDCKWAGTDPLKNASRLDTSFTLAHHDASSDLRQTLLNLFRLILSFCDNPVQNRGYLRKVSNMNFASLKSLNIVNLIIEMLEESPLSSLYPEVSIGMHHRWRVDWNELEGTMVKAADVYSRVFRRRNEDHTGIDFLSSSGAGGPFFTVMQNPPEGRLVMGHLFGSKDHRDDFGLLVLYVDDDGNEEIHRDETFSTSGLGKEESEHHIIHGRRHRAADRDSKSFSKNTGMDTDV</sequence>
<protein>
    <submittedName>
        <fullName evidence="1">Uncharacterized protein</fullName>
    </submittedName>
</protein>
<dbReference type="Proteomes" id="UP001227268">
    <property type="component" value="Unassembled WGS sequence"/>
</dbReference>
<proteinExistence type="predicted"/>
<reference evidence="1" key="1">
    <citation type="submission" date="2023-04" db="EMBL/GenBank/DDBJ databases">
        <title>Draft Genome sequencing of Naganishia species isolated from polar environments using Oxford Nanopore Technology.</title>
        <authorList>
            <person name="Leo P."/>
            <person name="Venkateswaran K."/>
        </authorList>
    </citation>
    <scope>NUCLEOTIDE SEQUENCE</scope>
    <source>
        <strain evidence="1">MNA-CCFEE 5423</strain>
    </source>
</reference>
<dbReference type="EMBL" id="JASBWT010000013">
    <property type="protein sequence ID" value="KAJ9099302.1"/>
    <property type="molecule type" value="Genomic_DNA"/>
</dbReference>